<evidence type="ECO:0000313" key="2">
    <source>
        <dbReference type="EMBL" id="VBA34392.1"/>
    </source>
</evidence>
<reference evidence="2 3" key="1">
    <citation type="submission" date="2018-09" db="EMBL/GenBank/DDBJ databases">
        <authorList>
            <person name="Tagini F."/>
        </authorList>
    </citation>
    <scope>NUCLEOTIDE SEQUENCE [LARGE SCALE GENOMIC DNA]</scope>
    <source>
        <strain evidence="2 3">MK136</strain>
    </source>
</reference>
<accession>A0A498PMY1</accession>
<proteinExistence type="predicted"/>
<sequence>MLRPYGPRRLVRALLQAPNGAAAAGDRGAGFGAGRGRSAVSSPHEADAAYRPSGNADGDADDSATAGQLHWQPRHSDPDTAP</sequence>
<dbReference type="Proteomes" id="UP000273307">
    <property type="component" value="Unassembled WGS sequence"/>
</dbReference>
<keyword evidence="3" id="KW-1185">Reference proteome</keyword>
<evidence type="ECO:0000313" key="3">
    <source>
        <dbReference type="Proteomes" id="UP000273307"/>
    </source>
</evidence>
<organism evidence="2 3">
    <name type="scientific">Mycobacterium attenuatum</name>
    <dbReference type="NCBI Taxonomy" id="2341086"/>
    <lineage>
        <taxon>Bacteria</taxon>
        <taxon>Bacillati</taxon>
        <taxon>Actinomycetota</taxon>
        <taxon>Actinomycetes</taxon>
        <taxon>Mycobacteriales</taxon>
        <taxon>Mycobacteriaceae</taxon>
        <taxon>Mycobacterium</taxon>
    </lineage>
</organism>
<protein>
    <submittedName>
        <fullName evidence="2">Uncharacterized protein</fullName>
    </submittedName>
</protein>
<feature type="region of interest" description="Disordered" evidence="1">
    <location>
        <begin position="18"/>
        <end position="82"/>
    </location>
</feature>
<name>A0A498PMY1_9MYCO</name>
<dbReference type="EMBL" id="UPHP01000017">
    <property type="protein sequence ID" value="VBA34392.1"/>
    <property type="molecule type" value="Genomic_DNA"/>
</dbReference>
<dbReference type="AlphaFoldDB" id="A0A498PMY1"/>
<gene>
    <name evidence="2" type="ORF">LAUMK136_00679</name>
</gene>
<evidence type="ECO:0000256" key="1">
    <source>
        <dbReference type="SAM" id="MobiDB-lite"/>
    </source>
</evidence>
<dbReference type="RefSeq" id="WP_122524984.1">
    <property type="nucleotide sequence ID" value="NZ_UPHP01000017.1"/>
</dbReference>